<dbReference type="Gene3D" id="1.20.120.550">
    <property type="entry name" value="Membrane associated eicosanoid/glutathione metabolism-like domain"/>
    <property type="match status" value="1"/>
</dbReference>
<dbReference type="InterPro" id="IPR023352">
    <property type="entry name" value="MAPEG-like_dom_sf"/>
</dbReference>
<dbReference type="SUPFAM" id="SSF161084">
    <property type="entry name" value="MAPEG domain-like"/>
    <property type="match status" value="1"/>
</dbReference>
<dbReference type="GO" id="GO:0016020">
    <property type="term" value="C:membrane"/>
    <property type="evidence" value="ECO:0007669"/>
    <property type="project" value="UniProtKB-SubCell"/>
</dbReference>
<evidence type="ECO:0000256" key="1">
    <source>
        <dbReference type="ARBA" id="ARBA00004141"/>
    </source>
</evidence>
<sequence length="150" mass="16474">MSTIISIPAEYGYVLASIMASTFVNQYHGTLVGIERKSANVPYPNAYATHAEATSDIKKYRFNCAQRAHQNFLEHFPTFIAASAIAGLKYPVATAVMGAVWNVGRIVFARGYINSTQEQKGAGRYKGAWYLLAELGLLGTACYTAYQMIM</sequence>
<dbReference type="eggNOG" id="ENOG502S4E5">
    <property type="taxonomic scope" value="Eukaryota"/>
</dbReference>
<organism evidence="6 7">
    <name type="scientific">Pyronema omphalodes (strain CBS 100304)</name>
    <name type="common">Pyronema confluens</name>
    <dbReference type="NCBI Taxonomy" id="1076935"/>
    <lineage>
        <taxon>Eukaryota</taxon>
        <taxon>Fungi</taxon>
        <taxon>Dikarya</taxon>
        <taxon>Ascomycota</taxon>
        <taxon>Pezizomycotina</taxon>
        <taxon>Pezizomycetes</taxon>
        <taxon>Pezizales</taxon>
        <taxon>Pyronemataceae</taxon>
        <taxon>Pyronema</taxon>
    </lineage>
</organism>
<keyword evidence="6" id="KW-0808">Transferase</keyword>
<dbReference type="GO" id="GO:0005635">
    <property type="term" value="C:nuclear envelope"/>
    <property type="evidence" value="ECO:0007669"/>
    <property type="project" value="TreeGrafter"/>
</dbReference>
<dbReference type="EMBL" id="HF936105">
    <property type="protein sequence ID" value="CCX14975.1"/>
    <property type="molecule type" value="Genomic_DNA"/>
</dbReference>
<dbReference type="GO" id="GO:0005783">
    <property type="term" value="C:endoplasmic reticulum"/>
    <property type="evidence" value="ECO:0007669"/>
    <property type="project" value="TreeGrafter"/>
</dbReference>
<evidence type="ECO:0000313" key="7">
    <source>
        <dbReference type="Proteomes" id="UP000018144"/>
    </source>
</evidence>
<feature type="transmembrane region" description="Helical" evidence="5">
    <location>
        <begin position="128"/>
        <end position="149"/>
    </location>
</feature>
<dbReference type="InterPro" id="IPR001129">
    <property type="entry name" value="Membr-assoc_MAPEG"/>
</dbReference>
<reference evidence="6 7" key="1">
    <citation type="journal article" date="2013" name="PLoS Genet.">
        <title>The genome and development-dependent transcriptomes of Pyronema confluens: a window into fungal evolution.</title>
        <authorList>
            <person name="Traeger S."/>
            <person name="Altegoer F."/>
            <person name="Freitag M."/>
            <person name="Gabaldon T."/>
            <person name="Kempken F."/>
            <person name="Kumar A."/>
            <person name="Marcet-Houben M."/>
            <person name="Poggeler S."/>
            <person name="Stajich J.E."/>
            <person name="Nowrousian M."/>
        </authorList>
    </citation>
    <scope>NUCLEOTIDE SEQUENCE [LARGE SCALE GENOMIC DNA]</scope>
    <source>
        <strain evidence="7">CBS 100304</strain>
        <tissue evidence="6">Vegetative mycelium</tissue>
    </source>
</reference>
<keyword evidence="2 5" id="KW-0812">Transmembrane</keyword>
<evidence type="ECO:0000313" key="6">
    <source>
        <dbReference type="EMBL" id="CCX14975.1"/>
    </source>
</evidence>
<keyword evidence="4 5" id="KW-0472">Membrane</keyword>
<evidence type="ECO:0000256" key="3">
    <source>
        <dbReference type="ARBA" id="ARBA00022989"/>
    </source>
</evidence>
<dbReference type="PANTHER" id="PTHR10250:SF26">
    <property type="entry name" value="GLUTATHIONE S-TRANSFERASE 3, MITOCHONDRIAL"/>
    <property type="match status" value="1"/>
</dbReference>
<protein>
    <submittedName>
        <fullName evidence="6">Similar to Microsomal glutathione S-transferase 3 acc. no. Q3T100</fullName>
    </submittedName>
</protein>
<dbReference type="GO" id="GO:0004602">
    <property type="term" value="F:glutathione peroxidase activity"/>
    <property type="evidence" value="ECO:0007669"/>
    <property type="project" value="TreeGrafter"/>
</dbReference>
<dbReference type="STRING" id="1076935.U4LM65"/>
<dbReference type="Proteomes" id="UP000018144">
    <property type="component" value="Unassembled WGS sequence"/>
</dbReference>
<dbReference type="GO" id="GO:0004364">
    <property type="term" value="F:glutathione transferase activity"/>
    <property type="evidence" value="ECO:0007669"/>
    <property type="project" value="TreeGrafter"/>
</dbReference>
<dbReference type="PANTHER" id="PTHR10250">
    <property type="entry name" value="MICROSOMAL GLUTATHIONE S-TRANSFERASE"/>
    <property type="match status" value="1"/>
</dbReference>
<dbReference type="OrthoDB" id="410651at2759"/>
<evidence type="ECO:0000256" key="2">
    <source>
        <dbReference type="ARBA" id="ARBA00022692"/>
    </source>
</evidence>
<accession>U4LM65</accession>
<keyword evidence="3 5" id="KW-1133">Transmembrane helix</keyword>
<dbReference type="InterPro" id="IPR050997">
    <property type="entry name" value="MAPEG"/>
</dbReference>
<proteinExistence type="predicted"/>
<gene>
    <name evidence="6" type="ORF">PCON_01201</name>
</gene>
<comment type="subcellular location">
    <subcellularLocation>
        <location evidence="1">Membrane</location>
        <topology evidence="1">Multi-pass membrane protein</topology>
    </subcellularLocation>
</comment>
<dbReference type="Pfam" id="PF01124">
    <property type="entry name" value="MAPEG"/>
    <property type="match status" value="1"/>
</dbReference>
<name>U4LM65_PYROM</name>
<dbReference type="OMA" id="VIFNCIQ"/>
<dbReference type="AlphaFoldDB" id="U4LM65"/>
<evidence type="ECO:0000256" key="5">
    <source>
        <dbReference type="SAM" id="Phobius"/>
    </source>
</evidence>
<evidence type="ECO:0000256" key="4">
    <source>
        <dbReference type="ARBA" id="ARBA00023136"/>
    </source>
</evidence>
<keyword evidence="7" id="KW-1185">Reference proteome</keyword>